<feature type="transmembrane region" description="Helical" evidence="2">
    <location>
        <begin position="51"/>
        <end position="76"/>
    </location>
</feature>
<feature type="compositionally biased region" description="Low complexity" evidence="1">
    <location>
        <begin position="597"/>
        <end position="633"/>
    </location>
</feature>
<feature type="compositionally biased region" description="Low complexity" evidence="1">
    <location>
        <begin position="648"/>
        <end position="659"/>
    </location>
</feature>
<dbReference type="Proteomes" id="UP000886857">
    <property type="component" value="Unassembled WGS sequence"/>
</dbReference>
<protein>
    <submittedName>
        <fullName evidence="3">Uncharacterized protein</fullName>
    </submittedName>
</protein>
<proteinExistence type="predicted"/>
<sequence length="675" mass="74426">MANNARKKSLNTKIAGLTVLEIFFYIIGMPLLIALAASFCVELYMKVPYYTFWPFVGVILAGVLCLVFFIVVLCVTRKKSRRTIRRQTMALIITVLCLTFLVGALVDVVLPDILTSMTSGTLTVEDVENNFEEQGDTNAFLVRRFVMSNMVNGNYDAKYAYETVTDAIEEGDPFSDDEAYLAYNDYKQMLLGWAAYSSDEQQANYDGLVESMSSLQKELYDFIYTNWVMRDPVYMLMSPDAPYGNMERHAVALGMSEYLLPEYERLSTTPEGGMADERIRYLFNKNYASMDNDGYVTYDDNLILYAQASGRMTVPVVIRLILDKSSDFSEGSRATLDENNNLVYPTYETTDGTDRTGITSIYFEKYMADEVVELFANHSAALVKVNNYEGTYYVDPAYYEDNDVFGILAGAVINNIYYDEDGVTVKGGYVSQPMKWGILDMDGKTMAVTSLDLDSLLSGLLPGLSVTELINMLNNALANYDGGLFGSLLDGLAGVLYEATAGRPLALGLCINDSGLLEINIYPTNVEKGLLGYQDMTWLESNNLLVAVISVMSLRNWLYIIGAISIVTVLAASCCREFKARMKKDFEEREKQFAAAEAAAAGGEAPAPADEATGEYFPETYPEEAAPAEATEGYPEDAAPAEATAGYPEDAAPATGAADEAVEEYPDDPAPEPLD</sequence>
<name>A0A9D1NAG8_9FIRM</name>
<feature type="transmembrane region" description="Helical" evidence="2">
    <location>
        <begin position="22"/>
        <end position="45"/>
    </location>
</feature>
<feature type="transmembrane region" description="Helical" evidence="2">
    <location>
        <begin position="88"/>
        <end position="110"/>
    </location>
</feature>
<dbReference type="AlphaFoldDB" id="A0A9D1NAG8"/>
<reference evidence="3" key="1">
    <citation type="submission" date="2020-10" db="EMBL/GenBank/DDBJ databases">
        <authorList>
            <person name="Gilroy R."/>
        </authorList>
    </citation>
    <scope>NUCLEOTIDE SEQUENCE</scope>
    <source>
        <strain evidence="3">10406</strain>
    </source>
</reference>
<accession>A0A9D1NAG8</accession>
<organism evidence="3 4">
    <name type="scientific">Candidatus Limadaptatus stercoripullorum</name>
    <dbReference type="NCBI Taxonomy" id="2840846"/>
    <lineage>
        <taxon>Bacteria</taxon>
        <taxon>Bacillati</taxon>
        <taxon>Bacillota</taxon>
        <taxon>Clostridia</taxon>
        <taxon>Eubacteriales</taxon>
        <taxon>Candidatus Limadaptatus</taxon>
    </lineage>
</organism>
<evidence type="ECO:0000256" key="2">
    <source>
        <dbReference type="SAM" id="Phobius"/>
    </source>
</evidence>
<gene>
    <name evidence="3" type="ORF">IAC73_05540</name>
</gene>
<evidence type="ECO:0000313" key="4">
    <source>
        <dbReference type="Proteomes" id="UP000886857"/>
    </source>
</evidence>
<evidence type="ECO:0000313" key="3">
    <source>
        <dbReference type="EMBL" id="HIU99285.1"/>
    </source>
</evidence>
<feature type="compositionally biased region" description="Acidic residues" evidence="1">
    <location>
        <begin position="660"/>
        <end position="675"/>
    </location>
</feature>
<feature type="region of interest" description="Disordered" evidence="1">
    <location>
        <begin position="597"/>
        <end position="675"/>
    </location>
</feature>
<comment type="caution">
    <text evidence="3">The sequence shown here is derived from an EMBL/GenBank/DDBJ whole genome shotgun (WGS) entry which is preliminary data.</text>
</comment>
<keyword evidence="2" id="KW-0812">Transmembrane</keyword>
<keyword evidence="2" id="KW-0472">Membrane</keyword>
<reference evidence="3" key="2">
    <citation type="journal article" date="2021" name="PeerJ">
        <title>Extensive microbial diversity within the chicken gut microbiome revealed by metagenomics and culture.</title>
        <authorList>
            <person name="Gilroy R."/>
            <person name="Ravi A."/>
            <person name="Getino M."/>
            <person name="Pursley I."/>
            <person name="Horton D.L."/>
            <person name="Alikhan N.F."/>
            <person name="Baker D."/>
            <person name="Gharbi K."/>
            <person name="Hall N."/>
            <person name="Watson M."/>
            <person name="Adriaenssens E.M."/>
            <person name="Foster-Nyarko E."/>
            <person name="Jarju S."/>
            <person name="Secka A."/>
            <person name="Antonio M."/>
            <person name="Oren A."/>
            <person name="Chaudhuri R.R."/>
            <person name="La Ragione R."/>
            <person name="Hildebrand F."/>
            <person name="Pallen M.J."/>
        </authorList>
    </citation>
    <scope>NUCLEOTIDE SEQUENCE</scope>
    <source>
        <strain evidence="3">10406</strain>
    </source>
</reference>
<keyword evidence="2" id="KW-1133">Transmembrane helix</keyword>
<feature type="transmembrane region" description="Helical" evidence="2">
    <location>
        <begin position="557"/>
        <end position="575"/>
    </location>
</feature>
<evidence type="ECO:0000256" key="1">
    <source>
        <dbReference type="SAM" id="MobiDB-lite"/>
    </source>
</evidence>
<dbReference type="EMBL" id="DVOE01000085">
    <property type="protein sequence ID" value="HIU99285.1"/>
    <property type="molecule type" value="Genomic_DNA"/>
</dbReference>